<feature type="compositionally biased region" description="Basic and acidic residues" evidence="1">
    <location>
        <begin position="346"/>
        <end position="369"/>
    </location>
</feature>
<dbReference type="InterPro" id="IPR040256">
    <property type="entry name" value="At4g02000-like"/>
</dbReference>
<evidence type="ECO:0000256" key="1">
    <source>
        <dbReference type="SAM" id="MobiDB-lite"/>
    </source>
</evidence>
<comment type="caution">
    <text evidence="3">The sequence shown here is derived from an EMBL/GenBank/DDBJ whole genome shotgun (WGS) entry which is preliminary data.</text>
</comment>
<dbReference type="PANTHER" id="PTHR31286:SF179">
    <property type="entry name" value="RNASE H TYPE-1 DOMAIN-CONTAINING PROTEIN"/>
    <property type="match status" value="1"/>
</dbReference>
<gene>
    <name evidence="3" type="ORF">H5410_051598</name>
</gene>
<accession>A0A9J5WYV8</accession>
<feature type="compositionally biased region" description="Basic and acidic residues" evidence="1">
    <location>
        <begin position="312"/>
        <end position="322"/>
    </location>
</feature>
<dbReference type="Pfam" id="PF14111">
    <property type="entry name" value="DUF4283"/>
    <property type="match status" value="1"/>
</dbReference>
<dbReference type="EMBL" id="JACXVP010000010">
    <property type="protein sequence ID" value="KAG5580971.1"/>
    <property type="molecule type" value="Genomic_DNA"/>
</dbReference>
<name>A0A9J5WYV8_SOLCO</name>
<feature type="compositionally biased region" description="Basic and acidic residues" evidence="1">
    <location>
        <begin position="281"/>
        <end position="305"/>
    </location>
</feature>
<protein>
    <recommendedName>
        <fullName evidence="2">DUF4283 domain-containing protein</fullName>
    </recommendedName>
</protein>
<keyword evidence="4" id="KW-1185">Reference proteome</keyword>
<organism evidence="3 4">
    <name type="scientific">Solanum commersonii</name>
    <name type="common">Commerson's wild potato</name>
    <name type="synonym">Commerson's nightshade</name>
    <dbReference type="NCBI Taxonomy" id="4109"/>
    <lineage>
        <taxon>Eukaryota</taxon>
        <taxon>Viridiplantae</taxon>
        <taxon>Streptophyta</taxon>
        <taxon>Embryophyta</taxon>
        <taxon>Tracheophyta</taxon>
        <taxon>Spermatophyta</taxon>
        <taxon>Magnoliopsida</taxon>
        <taxon>eudicotyledons</taxon>
        <taxon>Gunneridae</taxon>
        <taxon>Pentapetalae</taxon>
        <taxon>asterids</taxon>
        <taxon>lamiids</taxon>
        <taxon>Solanales</taxon>
        <taxon>Solanaceae</taxon>
        <taxon>Solanoideae</taxon>
        <taxon>Solaneae</taxon>
        <taxon>Solanum</taxon>
    </lineage>
</organism>
<evidence type="ECO:0000313" key="3">
    <source>
        <dbReference type="EMBL" id="KAG5580971.1"/>
    </source>
</evidence>
<feature type="domain" description="DUF4283" evidence="2">
    <location>
        <begin position="50"/>
        <end position="137"/>
    </location>
</feature>
<sequence>MKAIDKPTYASTIKPTHPSCKLVPLKQISYLHGAPRINWEEEEVNQMIINEDLQYAVIGKFSYRWPEIHELRRLIPKQCELKGEVNIGLLSNIYILIRAMLLEDYVNLLSKPQVYITHKHWSYPIRTLKWDSLFDPVEETSIAIAWISFPSLPPNFFGKESIFSLATAVRKSLQVDLATQNKTRPSCAKVKVESYTNEKKRRIRRPKRRKERKGLRDWIRLHRRNKRTRLTLTSKNKGGKCYGRGRQMAKGGAKKVWYPKPKQTRTNEVTITNKFGALEGAHMEESHKERDNDRKDEEKRTRVEEEVQDTTQYEKRNNKKEVNNTQNSIIENDDAQSAIKVINIPDKSEQSVEGRNDKEKETDGKPRRE</sequence>
<dbReference type="AlphaFoldDB" id="A0A9J5WYV8"/>
<reference evidence="3 4" key="1">
    <citation type="submission" date="2020-09" db="EMBL/GenBank/DDBJ databases">
        <title>De no assembly of potato wild relative species, Solanum commersonii.</title>
        <authorList>
            <person name="Cho K."/>
        </authorList>
    </citation>
    <scope>NUCLEOTIDE SEQUENCE [LARGE SCALE GENOMIC DNA]</scope>
    <source>
        <strain evidence="3">LZ3.2</strain>
        <tissue evidence="3">Leaf</tissue>
    </source>
</reference>
<dbReference type="Proteomes" id="UP000824120">
    <property type="component" value="Chromosome 10"/>
</dbReference>
<evidence type="ECO:0000313" key="4">
    <source>
        <dbReference type="Proteomes" id="UP000824120"/>
    </source>
</evidence>
<dbReference type="InterPro" id="IPR025558">
    <property type="entry name" value="DUF4283"/>
</dbReference>
<evidence type="ECO:0000259" key="2">
    <source>
        <dbReference type="Pfam" id="PF14111"/>
    </source>
</evidence>
<proteinExistence type="predicted"/>
<dbReference type="PANTHER" id="PTHR31286">
    <property type="entry name" value="GLYCINE-RICH CELL WALL STRUCTURAL PROTEIN 1.8-LIKE"/>
    <property type="match status" value="1"/>
</dbReference>
<feature type="region of interest" description="Disordered" evidence="1">
    <location>
        <begin position="276"/>
        <end position="369"/>
    </location>
</feature>